<keyword evidence="1 2" id="KW-0808">Transferase</keyword>
<comment type="function">
    <text evidence="2">Catalyzes the transfer of the carbamoyl group from carbamoyl phosphate to the delta-amino group of N(2)-succinyl-L-ornithine to produce N(2)-succinyl-L-citrulline. Is essential for arginine biosynthesis.</text>
</comment>
<feature type="binding site" evidence="2">
    <location>
        <position position="176"/>
    </location>
    <ligand>
        <name>N(2)-succinyl-L-ornithine</name>
        <dbReference type="ChEBI" id="CHEBI:58514"/>
    </ligand>
</feature>
<dbReference type="GO" id="GO:0042450">
    <property type="term" value="P:L-arginine biosynthetic process via ornithine"/>
    <property type="evidence" value="ECO:0007669"/>
    <property type="project" value="TreeGrafter"/>
</dbReference>
<feature type="binding site" evidence="2">
    <location>
        <position position="142"/>
    </location>
    <ligand>
        <name>N(2)-succinyl-L-ornithine</name>
        <dbReference type="ChEBI" id="CHEBI:58514"/>
    </ligand>
</feature>
<feature type="binding site" evidence="2">
    <location>
        <position position="75"/>
    </location>
    <ligand>
        <name>carbamoyl phosphate</name>
        <dbReference type="ChEBI" id="CHEBI:58228"/>
        <note>ligand shared between two neighboring subunits</note>
    </ligand>
</feature>
<dbReference type="RefSeq" id="WP_035068870.1">
    <property type="nucleotide sequence ID" value="NZ_JMIH01000004.1"/>
</dbReference>
<organism evidence="5 6">
    <name type="scientific">Anditalea andensis</name>
    <dbReference type="NCBI Taxonomy" id="1048983"/>
    <lineage>
        <taxon>Bacteria</taxon>
        <taxon>Pseudomonadati</taxon>
        <taxon>Bacteroidota</taxon>
        <taxon>Cytophagia</taxon>
        <taxon>Cytophagales</taxon>
        <taxon>Cytophagaceae</taxon>
        <taxon>Anditalea</taxon>
    </lineage>
</organism>
<dbReference type="SUPFAM" id="SSF53671">
    <property type="entry name" value="Aspartate/ornithine carbamoyltransferase"/>
    <property type="match status" value="1"/>
</dbReference>
<keyword evidence="2" id="KW-0028">Amino-acid biosynthesis</keyword>
<feature type="binding site" description="in other chain" evidence="2">
    <location>
        <begin position="272"/>
        <end position="273"/>
    </location>
    <ligand>
        <name>carbamoyl phosphate</name>
        <dbReference type="ChEBI" id="CHEBI:58228"/>
        <note>ligand shared between two neighboring subunits</note>
    </ligand>
</feature>
<evidence type="ECO:0000256" key="1">
    <source>
        <dbReference type="ARBA" id="ARBA00022679"/>
    </source>
</evidence>
<dbReference type="Gene3D" id="3.40.50.1370">
    <property type="entry name" value="Aspartate/ornithine carbamoyltransferase"/>
    <property type="match status" value="2"/>
</dbReference>
<dbReference type="STRING" id="1048983.EL17_22845"/>
<proteinExistence type="inferred from homology"/>
<evidence type="ECO:0000313" key="5">
    <source>
        <dbReference type="EMBL" id="KEO75861.1"/>
    </source>
</evidence>
<gene>
    <name evidence="2" type="primary">argF'</name>
    <name evidence="5" type="ORF">EL17_22845</name>
</gene>
<reference evidence="5 6" key="1">
    <citation type="submission" date="2014-04" db="EMBL/GenBank/DDBJ databases">
        <title>Characterization and application of a salt tolerant electro-active bacterium.</title>
        <authorList>
            <person name="Yang L."/>
            <person name="Wei S."/>
            <person name="Tay Q.X.M."/>
        </authorList>
    </citation>
    <scope>NUCLEOTIDE SEQUENCE [LARGE SCALE GENOMIC DNA]</scope>
    <source>
        <strain evidence="5 6">LY1</strain>
    </source>
</reference>
<dbReference type="PANTHER" id="PTHR45753:SF3">
    <property type="entry name" value="ORNITHINE TRANSCARBAMYLASE, MITOCHONDRIAL"/>
    <property type="match status" value="1"/>
</dbReference>
<dbReference type="EMBL" id="JMIH01000004">
    <property type="protein sequence ID" value="KEO75861.1"/>
    <property type="molecule type" value="Genomic_DNA"/>
</dbReference>
<comment type="similarity">
    <text evidence="2">Belongs to the aspartate/ornithine carbamoyltransferase superfamily. SOTCase family.</text>
</comment>
<comment type="pathway">
    <text evidence="2">Amino-acid biosynthesis; L-arginine biosynthesis.</text>
</comment>
<feature type="binding site" description="in other chain" evidence="2">
    <location>
        <begin position="47"/>
        <end position="50"/>
    </location>
    <ligand>
        <name>carbamoyl phosphate</name>
        <dbReference type="ChEBI" id="CHEBI:58228"/>
        <note>ligand shared between two neighboring subunits</note>
    </ligand>
</feature>
<comment type="catalytic activity">
    <reaction evidence="2">
        <text>N(2)-succinyl-L-ornithine + carbamoyl phosphate = N(2)-succinyl-L-citrulline + phosphate + H(+)</text>
        <dbReference type="Rhea" id="RHEA:25884"/>
        <dbReference type="ChEBI" id="CHEBI:15378"/>
        <dbReference type="ChEBI" id="CHEBI:43474"/>
        <dbReference type="ChEBI" id="CHEBI:58228"/>
        <dbReference type="ChEBI" id="CHEBI:58514"/>
        <dbReference type="ChEBI" id="CHEBI:58862"/>
        <dbReference type="EC" id="2.1.3.11"/>
    </reaction>
</comment>
<dbReference type="HAMAP" id="MF_02235">
    <property type="entry name" value="SOTCase"/>
    <property type="match status" value="1"/>
</dbReference>
<dbReference type="EC" id="2.1.3.11" evidence="2"/>
<dbReference type="InterPro" id="IPR043696">
    <property type="entry name" value="ArgF'-like"/>
</dbReference>
<dbReference type="PRINTS" id="PR00101">
    <property type="entry name" value="ATCASE"/>
</dbReference>
<feature type="binding site" description="in other chain" evidence="2">
    <location>
        <position position="110"/>
    </location>
    <ligand>
        <name>carbamoyl phosphate</name>
        <dbReference type="ChEBI" id="CHEBI:58228"/>
        <note>ligand shared between two neighboring subunits</note>
    </ligand>
</feature>
<dbReference type="UniPathway" id="UPA00068"/>
<keyword evidence="6" id="KW-1185">Reference proteome</keyword>
<dbReference type="InterPro" id="IPR006131">
    <property type="entry name" value="Asp_carbamoyltransf_Asp/Orn-bd"/>
</dbReference>
<accession>A0A074L0U4</accession>
<sequence length="313" mass="35365">MKSFTQFKDYDSANELIETALHYKKYPYVDASLGKGKRIGLIFLNPSLRTRVSTQIAASNLGMEAIVLNIDQDGWALEFEDGVKMNKKSVEHVKEAAAVLGSYFDILALRAFPSLTDKEKDMEEYIFTTFAKYAGKPIISLESATRHPLQSLADMITIKEQKVKDKPKVVLTWAPHIKAIPHAVANSFAEWALGCDYDLTITHPPGYELDEKFTQGAHITIDQEEALKDADFVYVKNWCVYHDYGKIQMMGDDWMLTEEKLSASPNAKIMHCLPVRRNLEISDEILDGKRSLVQEQANNRVFAAQAVLSKILK</sequence>
<dbReference type="Pfam" id="PF02729">
    <property type="entry name" value="OTCace_N"/>
    <property type="match status" value="1"/>
</dbReference>
<dbReference type="InterPro" id="IPR006130">
    <property type="entry name" value="Asp/Orn_carbamoylTrfase"/>
</dbReference>
<feature type="binding site" evidence="2">
    <location>
        <position position="236"/>
    </location>
    <ligand>
        <name>N(2)-succinyl-L-ornithine</name>
        <dbReference type="ChEBI" id="CHEBI:58514"/>
    </ligand>
</feature>
<dbReference type="GO" id="GO:0016597">
    <property type="term" value="F:amino acid binding"/>
    <property type="evidence" value="ECO:0007669"/>
    <property type="project" value="InterPro"/>
</dbReference>
<protein>
    <recommendedName>
        <fullName evidence="2">N-succinylornithine carbamoyltransferase</fullName>
        <ecNumber evidence="2">2.1.3.11</ecNumber>
    </recommendedName>
    <alternativeName>
        <fullName evidence="2">N-succinyl-L-ornithine transcarbamylase</fullName>
        <shortName evidence="2">SOTCase</shortName>
    </alternativeName>
</protein>
<dbReference type="PANTHER" id="PTHR45753">
    <property type="entry name" value="ORNITHINE CARBAMOYLTRANSFERASE, MITOCHONDRIAL"/>
    <property type="match status" value="1"/>
</dbReference>
<evidence type="ECO:0000256" key="2">
    <source>
        <dbReference type="HAMAP-Rule" id="MF_02235"/>
    </source>
</evidence>
<dbReference type="GO" id="GO:0019240">
    <property type="term" value="P:citrulline biosynthetic process"/>
    <property type="evidence" value="ECO:0007669"/>
    <property type="project" value="TreeGrafter"/>
</dbReference>
<name>A0A074L0U4_9BACT</name>
<feature type="binding site" description="in other chain" evidence="2">
    <location>
        <begin position="147"/>
        <end position="150"/>
    </location>
    <ligand>
        <name>carbamoyl phosphate</name>
        <dbReference type="ChEBI" id="CHEBI:58228"/>
        <note>ligand shared between two neighboring subunits</note>
    </ligand>
</feature>
<feature type="binding site" evidence="2">
    <location>
        <position position="276"/>
    </location>
    <ligand>
        <name>N(2)-succinyl-L-ornithine</name>
        <dbReference type="ChEBI" id="CHEBI:58514"/>
    </ligand>
</feature>
<dbReference type="InterPro" id="IPR006132">
    <property type="entry name" value="Asp/Orn_carbamoyltranf_P-bd"/>
</dbReference>
<dbReference type="OrthoDB" id="9802587at2"/>
<evidence type="ECO:0000313" key="6">
    <source>
        <dbReference type="Proteomes" id="UP000027821"/>
    </source>
</evidence>
<dbReference type="PRINTS" id="PR00100">
    <property type="entry name" value="AOTCASE"/>
</dbReference>
<dbReference type="GO" id="GO:0004585">
    <property type="term" value="F:ornithine carbamoyltransferase activity"/>
    <property type="evidence" value="ECO:0007669"/>
    <property type="project" value="InterPro"/>
</dbReference>
<comment type="subunit">
    <text evidence="2">Homotrimer.</text>
</comment>
<dbReference type="Proteomes" id="UP000027821">
    <property type="component" value="Unassembled WGS sequence"/>
</dbReference>
<feature type="domain" description="Aspartate/ornithine carbamoyltransferase Asp/Orn-binding" evidence="3">
    <location>
        <begin position="184"/>
        <end position="309"/>
    </location>
</feature>
<feature type="binding site" description="in other chain" evidence="2">
    <location>
        <position position="300"/>
    </location>
    <ligand>
        <name>carbamoyl phosphate</name>
        <dbReference type="ChEBI" id="CHEBI:58228"/>
        <note>ligand shared between two neighboring subunits</note>
    </ligand>
</feature>
<comment type="caution">
    <text evidence="5">The sequence shown here is derived from an EMBL/GenBank/DDBJ whole genome shotgun (WGS) entry which is preliminary data.</text>
</comment>
<dbReference type="InterPro" id="IPR036901">
    <property type="entry name" value="Asp/Orn_carbamoylTrfase_sf"/>
</dbReference>
<dbReference type="Pfam" id="PF00185">
    <property type="entry name" value="OTCace"/>
    <property type="match status" value="1"/>
</dbReference>
<keyword evidence="2" id="KW-0055">Arginine biosynthesis</keyword>
<feature type="domain" description="Aspartate/ornithine carbamoyltransferase carbamoyl-P binding" evidence="4">
    <location>
        <begin position="3"/>
        <end position="160"/>
    </location>
</feature>
<evidence type="ECO:0000259" key="3">
    <source>
        <dbReference type="Pfam" id="PF00185"/>
    </source>
</evidence>
<dbReference type="AlphaFoldDB" id="A0A074L0U4"/>
<dbReference type="eggNOG" id="COG0078">
    <property type="taxonomic scope" value="Bacteria"/>
</dbReference>
<evidence type="ECO:0000259" key="4">
    <source>
        <dbReference type="Pfam" id="PF02729"/>
    </source>
</evidence>